<evidence type="ECO:0000313" key="2">
    <source>
        <dbReference type="EMBL" id="ASJ13639.1"/>
    </source>
</evidence>
<name>A0A2Z2N6Y4_9EURY</name>
<dbReference type="EMBL" id="CP015106">
    <property type="protein sequence ID" value="ASJ13639.1"/>
    <property type="molecule type" value="Genomic_DNA"/>
</dbReference>
<dbReference type="NCBIfam" id="TIGR04288">
    <property type="entry name" value="CGP_CTERM"/>
    <property type="match status" value="1"/>
</dbReference>
<organism evidence="2 3">
    <name type="scientific">Thermococcus radiotolerans</name>
    <dbReference type="NCBI Taxonomy" id="187880"/>
    <lineage>
        <taxon>Archaea</taxon>
        <taxon>Methanobacteriati</taxon>
        <taxon>Methanobacteriota</taxon>
        <taxon>Thermococci</taxon>
        <taxon>Thermococcales</taxon>
        <taxon>Thermococcaceae</taxon>
        <taxon>Thermococcus</taxon>
    </lineage>
</organism>
<dbReference type="OrthoDB" id="96844at2157"/>
<reference evidence="2 3" key="1">
    <citation type="submission" date="2016-04" db="EMBL/GenBank/DDBJ databases">
        <title>Complete genome sequence of Thermococcus radiotolerans type strain EJ2.</title>
        <authorList>
            <person name="Oger P.M."/>
        </authorList>
    </citation>
    <scope>NUCLEOTIDE SEQUENCE [LARGE SCALE GENOMIC DNA]</scope>
    <source>
        <strain evidence="2 3">EJ2</strain>
    </source>
</reference>
<dbReference type="RefSeq" id="WP_088865876.1">
    <property type="nucleotide sequence ID" value="NZ_CP015106.1"/>
</dbReference>
<sequence>MRIPRFLVILLLIGAVLTQHVIAEPAPEYRFPGHPVMMRLSVASNGSFALIGVTVSEYGKLPGHMCPIDSPDTYIGCRELSGREYFLFEVRDGVRYVNLTDSLAGFNFTALSVAPIWRKWFLIGTRHISPCEFDVCTNVSYTVMEYLPDEERIGRPVRLSQINSDVLFNLPGAMAVGGTISNGSLVFSFPYANETYSVPVEAFEKYLRLLNFSDSSGLNAESLLKLFRAVPFRGGIILYLPSYGLEAYTPELYFLREYFLIGNESSVYFPHMWVGHSGFVCSPNNASATPLTGQLFPPLLYYHNGKLSPLLNLSAETYVRTSDGSGGAFTCAQPVLKLPNGTLARVGGNSSVPELELSPGEGRVYISIVRTVPHYSPGNFTFVNLCVNREEILHARLGESSVSFLQTPFPGLFLNVNGSWVYGRLSDRGFRNFCVYYWGPAFNETFVYDPVGRMLHPVEVSTLGRDSSNEFHAWKANRSAVSFITPSLDIFSIPLENLSRCVPSSKTASMLHGVKVGEGILFYYPFYVTGIALEGHGWATVWGDYSSNAPTTLDGTCLAFYYSDGRITSALKAETAVVTVPVGNWSVKLVVPYIDTGNALNVSMEPPEESTPAQTTPGGEGSGVCGPAAIIGFSVIPLILRRKRRG</sequence>
<dbReference type="AlphaFoldDB" id="A0A2Z2N6Y4"/>
<proteinExistence type="predicted"/>
<gene>
    <name evidence="2" type="ORF">A3L10_00285</name>
</gene>
<dbReference type="KEGG" id="trl:A3L10_00285"/>
<dbReference type="GeneID" id="33327238"/>
<protein>
    <recommendedName>
        <fullName evidence="4">CGP-CTERM sorting domain-containing protein</fullName>
    </recommendedName>
</protein>
<dbReference type="Proteomes" id="UP000250085">
    <property type="component" value="Chromosome"/>
</dbReference>
<evidence type="ECO:0000313" key="3">
    <source>
        <dbReference type="Proteomes" id="UP000250085"/>
    </source>
</evidence>
<keyword evidence="3" id="KW-1185">Reference proteome</keyword>
<evidence type="ECO:0008006" key="4">
    <source>
        <dbReference type="Google" id="ProtNLM"/>
    </source>
</evidence>
<feature type="region of interest" description="Disordered" evidence="1">
    <location>
        <begin position="602"/>
        <end position="621"/>
    </location>
</feature>
<accession>A0A2Z2N6Y4</accession>
<dbReference type="InterPro" id="IPR027552">
    <property type="entry name" value="CGP_CTERM"/>
</dbReference>
<evidence type="ECO:0000256" key="1">
    <source>
        <dbReference type="SAM" id="MobiDB-lite"/>
    </source>
</evidence>